<dbReference type="Pfam" id="PF01030">
    <property type="entry name" value="Recep_L_domain"/>
    <property type="match status" value="1"/>
</dbReference>
<gene>
    <name evidence="8" type="ORF">SAMN05428642_1011032</name>
</gene>
<accession>A0A1K2IFX0</accession>
<evidence type="ECO:0000256" key="5">
    <source>
        <dbReference type="ARBA" id="ARBA00023180"/>
    </source>
</evidence>
<feature type="compositionally biased region" description="Basic and acidic residues" evidence="6">
    <location>
        <begin position="448"/>
        <end position="463"/>
    </location>
</feature>
<protein>
    <submittedName>
        <fullName evidence="8">Gliding motility-associated C-terminal domain-containing protein</fullName>
    </submittedName>
</protein>
<evidence type="ECO:0000256" key="4">
    <source>
        <dbReference type="ARBA" id="ARBA00022729"/>
    </source>
</evidence>
<keyword evidence="4" id="KW-0732">Signal</keyword>
<evidence type="ECO:0000256" key="2">
    <source>
        <dbReference type="ARBA" id="ARBA00022512"/>
    </source>
</evidence>
<name>A0A1K2IFX0_9FLAO</name>
<dbReference type="SUPFAM" id="SSF52058">
    <property type="entry name" value="L domain-like"/>
    <property type="match status" value="3"/>
</dbReference>
<comment type="subcellular location">
    <subcellularLocation>
        <location evidence="1">Secreted</location>
        <location evidence="1">Cell wall</location>
    </subcellularLocation>
</comment>
<feature type="domain" description="Receptor L-domain" evidence="7">
    <location>
        <begin position="44"/>
        <end position="95"/>
    </location>
</feature>
<evidence type="ECO:0000313" key="9">
    <source>
        <dbReference type="Proteomes" id="UP000182544"/>
    </source>
</evidence>
<proteinExistence type="predicted"/>
<dbReference type="NCBIfam" id="TIGR04131">
    <property type="entry name" value="Bac_Flav_CTERM"/>
    <property type="match status" value="1"/>
</dbReference>
<dbReference type="AlphaFoldDB" id="A0A1K2IFX0"/>
<organism evidence="8 9">
    <name type="scientific">Flaviramulus basaltis</name>
    <dbReference type="NCBI Taxonomy" id="369401"/>
    <lineage>
        <taxon>Bacteria</taxon>
        <taxon>Pseudomonadati</taxon>
        <taxon>Bacteroidota</taxon>
        <taxon>Flavobacteriia</taxon>
        <taxon>Flavobacteriales</taxon>
        <taxon>Flavobacteriaceae</taxon>
        <taxon>Flaviramulus</taxon>
    </lineage>
</organism>
<dbReference type="InterPro" id="IPR026341">
    <property type="entry name" value="T9SS_type_B"/>
</dbReference>
<dbReference type="InterPro" id="IPR051648">
    <property type="entry name" value="CWI-Assembly_Regulator"/>
</dbReference>
<evidence type="ECO:0000256" key="6">
    <source>
        <dbReference type="SAM" id="MobiDB-lite"/>
    </source>
</evidence>
<dbReference type="InterPro" id="IPR000494">
    <property type="entry name" value="Rcpt_L-dom"/>
</dbReference>
<reference evidence="8 9" key="1">
    <citation type="submission" date="2016-10" db="EMBL/GenBank/DDBJ databases">
        <authorList>
            <person name="de Groot N.N."/>
        </authorList>
    </citation>
    <scope>NUCLEOTIDE SEQUENCE [LARGE SCALE GENOMIC DNA]</scope>
    <source>
        <strain evidence="8 9">DSM 18180</strain>
    </source>
</reference>
<dbReference type="PANTHER" id="PTHR31018">
    <property type="entry name" value="SPORULATION-SPECIFIC PROTEIN-RELATED"/>
    <property type="match status" value="1"/>
</dbReference>
<sequence>MYKSILLLFFILFIEILHSQCPTGDVYLNSQSDVQDYITNYGTCEVITGDLFIGDATDISGITAIKRIEGSLIINYSEINSVSNFSNLEFIGGDFEIDQSHLIENIEGIDKLHTVNGDFLITQNYSGLKNIKGFNALEKIGGNFQISENYSLESISPFDSLLNVGGWFLIRRANAMEKLIGFNKLTKIGTQYNVSSFKGNLSIEMNDILNEIIGFNSLIEVVRNIDIGQNASLVNVIGFTNLEKVRYLSFSGCPLLIEIPIFDNLFGVDGLEFWSIGLTDIKSFNNVEIIGDDINIINNENLIGITGFEKLIKLGGTLDIGQNIKLNNLIGFKKLVEIGGGLGIGNNISLKNLNGLENLFKIEIEGGTAISISGNSTLTDCSALCNLLSKGSIIGEIFISDNPSKCGSEYEVREECIPDFDDDGILNDDDLDDDNDGILDTVEQNGNPDRDTDGDNYPDHQDLDSDNDGCFDVIEAGFTDSDDNGTLGSLPDTVDSNGLIIGESDGYSIPLDSNSDSIFEFQQSNILSAGEDGDLEICINSSSVDLFASLTGVPDTGGVWAPSLSSETGVFNPSTDSSGIYVYTVTNGVCGTDTSEVNVTVDALPNAGEDGNLEICINSSSVDLFASLTGVPDTGGVWVPSLSSGTGIFNPSIDSSGIYSYTVTNGVCGTDTSEVNVTVDELPNAGEDGSLEICINSSSVDLFNSLTGIPDTGGVWAPSLSSGTSIFNPSIDSSGIYSYTVTSGICGTDTSEVNVTVDVLPNAGEDGSLEICINSSSVDLFNSLTGIPDTGGVWTPSLTSGSGVFNPSIDSSGIYSYTVTSGICGTDTSEVNVTVDELPNAGEDGSLEICINSSSIDLFNSLTGIPDTGGVWAPSLSSNTGIFNPSIDISGTYIYTVTNGVCGSDTSEVNVTITDVTPISDYEIKIEEFSSNNMIEIIINSNLDYEFSLDRISFQNNNVFNNLVGGDYKVFVREINGCGVLEEAISILDYPKFFTPNNDGYNDFWKLKGKTDKDYSIFIYDRYGKLLKHLPSSQYSWDGTFNGTYLPINEYWFKVVFNDGTIKSGHFTLKR</sequence>
<evidence type="ECO:0000313" key="8">
    <source>
        <dbReference type="EMBL" id="SFZ90603.1"/>
    </source>
</evidence>
<dbReference type="Proteomes" id="UP000182544">
    <property type="component" value="Unassembled WGS sequence"/>
</dbReference>
<keyword evidence="9" id="KW-1185">Reference proteome</keyword>
<keyword evidence="3" id="KW-0964">Secreted</keyword>
<evidence type="ECO:0000256" key="3">
    <source>
        <dbReference type="ARBA" id="ARBA00022525"/>
    </source>
</evidence>
<feature type="region of interest" description="Disordered" evidence="6">
    <location>
        <begin position="441"/>
        <end position="466"/>
    </location>
</feature>
<keyword evidence="5" id="KW-0325">Glycoprotein</keyword>
<dbReference type="RefSeq" id="WP_072400648.1">
    <property type="nucleotide sequence ID" value="NZ_FPKV01000001.1"/>
</dbReference>
<dbReference type="STRING" id="369401.SAMN05428642_1011032"/>
<dbReference type="OrthoDB" id="9765926at2"/>
<dbReference type="Gene3D" id="3.80.20.20">
    <property type="entry name" value="Receptor L-domain"/>
    <property type="match status" value="3"/>
</dbReference>
<dbReference type="InterPro" id="IPR036941">
    <property type="entry name" value="Rcpt_L-dom_sf"/>
</dbReference>
<dbReference type="EMBL" id="FPKV01000001">
    <property type="protein sequence ID" value="SFZ90603.1"/>
    <property type="molecule type" value="Genomic_DNA"/>
</dbReference>
<evidence type="ECO:0000256" key="1">
    <source>
        <dbReference type="ARBA" id="ARBA00004191"/>
    </source>
</evidence>
<dbReference type="PANTHER" id="PTHR31018:SF3">
    <property type="entry name" value="RECEPTOR PROTEIN-TYROSINE KINASE"/>
    <property type="match status" value="1"/>
</dbReference>
<dbReference type="Pfam" id="PF13585">
    <property type="entry name" value="CHU_C"/>
    <property type="match status" value="1"/>
</dbReference>
<dbReference type="GO" id="GO:0030313">
    <property type="term" value="C:cell envelope"/>
    <property type="evidence" value="ECO:0007669"/>
    <property type="project" value="UniProtKB-SubCell"/>
</dbReference>
<evidence type="ECO:0000259" key="7">
    <source>
        <dbReference type="Pfam" id="PF01030"/>
    </source>
</evidence>
<keyword evidence="2" id="KW-0134">Cell wall</keyword>